<name>A0ABR2Z2D8_9CHLO</name>
<dbReference type="Proteomes" id="UP001491310">
    <property type="component" value="Unassembled WGS sequence"/>
</dbReference>
<reference evidence="1 2" key="1">
    <citation type="journal article" date="2024" name="Nat. Commun.">
        <title>Phylogenomics reveals the evolutionary origins of lichenization in chlorophyte algae.</title>
        <authorList>
            <person name="Puginier C."/>
            <person name="Libourel C."/>
            <person name="Otte J."/>
            <person name="Skaloud P."/>
            <person name="Haon M."/>
            <person name="Grisel S."/>
            <person name="Petersen M."/>
            <person name="Berrin J.G."/>
            <person name="Delaux P.M."/>
            <person name="Dal Grande F."/>
            <person name="Keller J."/>
        </authorList>
    </citation>
    <scope>NUCLEOTIDE SEQUENCE [LARGE SCALE GENOMIC DNA]</scope>
    <source>
        <strain evidence="1 2">SAG 216-7</strain>
    </source>
</reference>
<dbReference type="EMBL" id="JALJOT010000001">
    <property type="protein sequence ID" value="KAK9918116.1"/>
    <property type="molecule type" value="Genomic_DNA"/>
</dbReference>
<protein>
    <submittedName>
        <fullName evidence="1">Uncharacterized protein</fullName>
    </submittedName>
</protein>
<organism evidence="1 2">
    <name type="scientific">Coccomyxa subellipsoidea</name>
    <dbReference type="NCBI Taxonomy" id="248742"/>
    <lineage>
        <taxon>Eukaryota</taxon>
        <taxon>Viridiplantae</taxon>
        <taxon>Chlorophyta</taxon>
        <taxon>core chlorophytes</taxon>
        <taxon>Trebouxiophyceae</taxon>
        <taxon>Trebouxiophyceae incertae sedis</taxon>
        <taxon>Coccomyxaceae</taxon>
        <taxon>Coccomyxa</taxon>
    </lineage>
</organism>
<accession>A0ABR2Z2D8</accession>
<proteinExistence type="predicted"/>
<sequence length="91" mass="10429">MSRPSRVFSSEFEAALVQIDTWRKAFKVDRGSQSKDAVTVREHVREVCYQGWYRSRHCALRKGYLHHCIPAAQRSTGDCDACKSEEPAPSR</sequence>
<evidence type="ECO:0000313" key="1">
    <source>
        <dbReference type="EMBL" id="KAK9918116.1"/>
    </source>
</evidence>
<comment type="caution">
    <text evidence="1">The sequence shown here is derived from an EMBL/GenBank/DDBJ whole genome shotgun (WGS) entry which is preliminary data.</text>
</comment>
<gene>
    <name evidence="1" type="ORF">WJX75_001404</name>
</gene>
<keyword evidence="2" id="KW-1185">Reference proteome</keyword>
<evidence type="ECO:0000313" key="2">
    <source>
        <dbReference type="Proteomes" id="UP001491310"/>
    </source>
</evidence>